<dbReference type="RefSeq" id="WP_015328710.1">
    <property type="nucleotide sequence ID" value="NC_020053.1"/>
</dbReference>
<keyword evidence="2" id="KW-1185">Reference proteome</keyword>
<dbReference type="AlphaFoldDB" id="K9URF3"/>
<evidence type="ECO:0000313" key="2">
    <source>
        <dbReference type="Proteomes" id="UP000010366"/>
    </source>
</evidence>
<gene>
    <name evidence="1" type="ORF">Cha6605_5974</name>
</gene>
<dbReference type="KEGG" id="cmp:Cha6605_5974"/>
<accession>K9URF3</accession>
<keyword evidence="1" id="KW-0614">Plasmid</keyword>
<proteinExistence type="predicted"/>
<dbReference type="Proteomes" id="UP000010366">
    <property type="component" value="Plasmid pCHA6605.01"/>
</dbReference>
<dbReference type="HOGENOM" id="CLU_1851556_0_0_3"/>
<evidence type="ECO:0000313" key="1">
    <source>
        <dbReference type="EMBL" id="AFY96819.1"/>
    </source>
</evidence>
<sequence>MSIYNNTYNYRIPGHKYDSQCRLSIPSLDSTPAISETIGYGIKVIVSELPDNPDMSICNAFEILAHKICLEFEIDPQRLIYLEHWGKWTAAEGGYEREQEEYSLVKFEIVNNRPRYPDWRYLGEIEVYLVKQFLTIYR</sequence>
<protein>
    <submittedName>
        <fullName evidence="1">Uncharacterized protein</fullName>
    </submittedName>
</protein>
<name>K9URF3_CHAP6</name>
<organism evidence="1 2">
    <name type="scientific">Chamaesiphon minutus (strain ATCC 27169 / PCC 6605)</name>
    <dbReference type="NCBI Taxonomy" id="1173020"/>
    <lineage>
        <taxon>Bacteria</taxon>
        <taxon>Bacillati</taxon>
        <taxon>Cyanobacteriota</taxon>
        <taxon>Cyanophyceae</taxon>
        <taxon>Gomontiellales</taxon>
        <taxon>Chamaesiphonaceae</taxon>
        <taxon>Chamaesiphon</taxon>
    </lineage>
</organism>
<dbReference type="EMBL" id="CP003601">
    <property type="protein sequence ID" value="AFY96819.1"/>
    <property type="molecule type" value="Genomic_DNA"/>
</dbReference>
<geneLocation type="plasmid" evidence="1 2">
    <name>pCHA6605.01</name>
</geneLocation>
<reference evidence="1 2" key="1">
    <citation type="submission" date="2012-05" db="EMBL/GenBank/DDBJ databases">
        <title>Noncontiguous Finished plasmid 1 of genome of Chamaesiphon sp. PCC 6605.</title>
        <authorList>
            <consortium name="US DOE Joint Genome Institute"/>
            <person name="Gugger M."/>
            <person name="Coursin T."/>
            <person name="Rippka R."/>
            <person name="Tandeau De Marsac N."/>
            <person name="Huntemann M."/>
            <person name="Wei C.-L."/>
            <person name="Han J."/>
            <person name="Detter J.C."/>
            <person name="Han C."/>
            <person name="Tapia R."/>
            <person name="Chen A."/>
            <person name="Kyrpides N."/>
            <person name="Mavromatis K."/>
            <person name="Markowitz V."/>
            <person name="Szeto E."/>
            <person name="Ivanova N."/>
            <person name="Pagani I."/>
            <person name="Pati A."/>
            <person name="Goodwin L."/>
            <person name="Nordberg H.P."/>
            <person name="Cantor M.N."/>
            <person name="Hua S.X."/>
            <person name="Woyke T."/>
            <person name="Kerfeld C.A."/>
        </authorList>
    </citation>
    <scope>NUCLEOTIDE SEQUENCE [LARGE SCALE GENOMIC DNA]</scope>
    <source>
        <strain evidence="2">ATCC 27169 / PCC 6605</strain>
        <plasmid evidence="2">Plasmid pCHA6605.01</plasmid>
    </source>
</reference>